<comment type="caution">
    <text evidence="1">The sequence shown here is derived from an EMBL/GenBank/DDBJ whole genome shotgun (WGS) entry which is preliminary data.</text>
</comment>
<evidence type="ECO:0000313" key="1">
    <source>
        <dbReference type="EMBL" id="TDG75213.1"/>
    </source>
</evidence>
<gene>
    <name evidence="1" type="ORF">C5L32_001633</name>
</gene>
<name>A0A4R5NKM3_LENBU</name>
<dbReference type="EMBL" id="PUFP01000068">
    <property type="protein sequence ID" value="TDG75213.1"/>
    <property type="molecule type" value="Genomic_DNA"/>
</dbReference>
<reference evidence="1 2" key="1">
    <citation type="journal article" date="2019" name="Appl. Microbiol. Biotechnol.">
        <title>Uncovering carbohydrate metabolism through a genotype-phenotype association study of 56 lactic acid bacteria genomes.</title>
        <authorList>
            <person name="Buron-Moles G."/>
            <person name="Chailyan A."/>
            <person name="Dolejs I."/>
            <person name="Forster J."/>
            <person name="Miks M.H."/>
        </authorList>
    </citation>
    <scope>NUCLEOTIDE SEQUENCE [LARGE SCALE GENOMIC DNA]</scope>
    <source>
        <strain evidence="1 2">ATCC 4005</strain>
    </source>
</reference>
<dbReference type="Proteomes" id="UP000295181">
    <property type="component" value="Unassembled WGS sequence"/>
</dbReference>
<dbReference type="AlphaFoldDB" id="A0A4R5NKM3"/>
<accession>A0A4R5NKM3</accession>
<proteinExistence type="predicted"/>
<evidence type="ECO:0000313" key="2">
    <source>
        <dbReference type="Proteomes" id="UP000295181"/>
    </source>
</evidence>
<sequence length="55" mass="6159">MNGQLRICLGLKSGSSSDWNGNSNSYKWPFQAANPDRDLINCQINGNMKPYDPKL</sequence>
<organism evidence="1 2">
    <name type="scientific">Lentilactobacillus buchneri DSM 20057</name>
    <dbReference type="NCBI Taxonomy" id="1423728"/>
    <lineage>
        <taxon>Bacteria</taxon>
        <taxon>Bacillati</taxon>
        <taxon>Bacillota</taxon>
        <taxon>Bacilli</taxon>
        <taxon>Lactobacillales</taxon>
        <taxon>Lactobacillaceae</taxon>
        <taxon>Lentilactobacillus</taxon>
    </lineage>
</organism>
<protein>
    <submittedName>
        <fullName evidence="1">Uncharacterized protein</fullName>
    </submittedName>
</protein>